<reference evidence="1" key="1">
    <citation type="submission" date="2021-05" db="EMBL/GenBank/DDBJ databases">
        <authorList>
            <person name="Scholz U."/>
            <person name="Mascher M."/>
            <person name="Fiebig A."/>
        </authorList>
    </citation>
    <scope>NUCLEOTIDE SEQUENCE [LARGE SCALE GENOMIC DNA]</scope>
</reference>
<keyword evidence="2" id="KW-1185">Reference proteome</keyword>
<proteinExistence type="predicted"/>
<name>A0ACD5ZJJ2_AVESA</name>
<evidence type="ECO:0000313" key="2">
    <source>
        <dbReference type="Proteomes" id="UP001732700"/>
    </source>
</evidence>
<dbReference type="Proteomes" id="UP001732700">
    <property type="component" value="Chromosome 6D"/>
</dbReference>
<organism evidence="1 2">
    <name type="scientific">Avena sativa</name>
    <name type="common">Oat</name>
    <dbReference type="NCBI Taxonomy" id="4498"/>
    <lineage>
        <taxon>Eukaryota</taxon>
        <taxon>Viridiplantae</taxon>
        <taxon>Streptophyta</taxon>
        <taxon>Embryophyta</taxon>
        <taxon>Tracheophyta</taxon>
        <taxon>Spermatophyta</taxon>
        <taxon>Magnoliopsida</taxon>
        <taxon>Liliopsida</taxon>
        <taxon>Poales</taxon>
        <taxon>Poaceae</taxon>
        <taxon>BOP clade</taxon>
        <taxon>Pooideae</taxon>
        <taxon>Poodae</taxon>
        <taxon>Poeae</taxon>
        <taxon>Poeae Chloroplast Group 1 (Aveneae type)</taxon>
        <taxon>Aveninae</taxon>
        <taxon>Avena</taxon>
    </lineage>
</organism>
<accession>A0ACD5ZJJ2</accession>
<dbReference type="EnsemblPlants" id="AVESA.00010b.r2.6DG1181410.1">
    <property type="protein sequence ID" value="AVESA.00010b.r2.6DG1181410.1.CDS"/>
    <property type="gene ID" value="AVESA.00010b.r2.6DG1181410"/>
</dbReference>
<sequence length="1259" mass="137898">MYPTNQYMDPYYSYCRDHPPYPYYPPPGWEAGHPQMAMNSSCRPPSHGPLPYSGSTSHSHLPESHSCCNKTYPPGYYSFRPPFSQELPPPHLYYHGPLPHHLNTYPSYFVPPPHCHVDQIPYGYGKFNGHCCGCPNHVCHGGEKSNLKIEEEMPEVKPESDQKGADNSSIIGHPSYQYPAIRPPSGNLKDNAKGRSFEMPPQLFSKWFPESGEGTGNRKQQSHDNDTARQFQWPVIWMPRGHDEPKQETKEFKEVDQSPKVAKETPRSPDVKIIPLSWFENDHNDQKPVARDGSGEHNGRSSVTNQSVGAEHRHDMAVDRTSKTIPVVPVETKNENKADENNGKAISVVPDKVGDEKKVRTCRTIPVMAQKENGEKASNIEEGENRKSNSVEKSKAKISKLPPVCLRVDPLPRKKSGNRSSGSVNPVTKKVCEKENHMKEAQSKNQDTKLSEAIKETQNKESNVPIEEKSSEVDKRMRSRNVIVQDGSVKPVQQEDICTKVDQKLQPSISVQEQENTSAGSLQDCDKSTEADEMKFQGKASKSAREINLSEPDAAVCIQSAYRGYVVRRWQPLEKLRKVKKVNEQMQDLKQQLQGLEASSKQLTVKEQVAMSETIMNLLLNLDSIQGLHPSVREARKSVAQELVCLQEKLDSLCNKVPSEPNHFRSEEEESVRTDNAIQTTAHVSTAKASEGAKFAGVVEELGTSAVNSSEMMNDEVSSGIPKETTQDAESGEQKHEMEESSTTHDEGKAASPGGCQGTSLVDYLCDAALLGHSTEQKCHMEESNTMSSEDSCKKEKDTANGEGHDLSSVDCKESLHDECLPEESSTPEQSSASTEHSSCTEESNTAASSPGTTEDGTAAMATLSRQSAGSIDQDGAAEGQVWHSADLQSSALKPDDAIATEDETSVQFAQSCVCLKGPELREHDPHLTSTAFSRGDRPEEAQGADVQNQVADTMQDSSAKEPDGTPEPNTDGVGCVSTATAENNVKSPPLRHSRLEESEAVKQCEVCYKEEPAVVDRPDEACQENPVGGSSIGERHEAISVENEAKTGENTPHVVTVPSNMCAEPATPENVSNESPCDQGGTMSHENPDSEMPLESQSHPQNEDLSGDKTSECNKMLNEALVCATEPHPAELPTDNPKEDAGIHMAPEEASVCATEPHHAELSTGNPKQDAGIKMAPEEAANVSATHGAANNDEKSLADENLELKEMLQKLLSSGNHQLGVITELSEKVKTLERKLARKRRPKVKVCRPARNATASLH</sequence>
<protein>
    <submittedName>
        <fullName evidence="1">Uncharacterized protein</fullName>
    </submittedName>
</protein>
<reference evidence="1" key="2">
    <citation type="submission" date="2025-09" db="UniProtKB">
        <authorList>
            <consortium name="EnsemblPlants"/>
        </authorList>
    </citation>
    <scope>IDENTIFICATION</scope>
</reference>
<evidence type="ECO:0000313" key="1">
    <source>
        <dbReference type="EnsemblPlants" id="AVESA.00010b.r2.6DG1181410.1.CDS"/>
    </source>
</evidence>